<reference evidence="2" key="1">
    <citation type="journal article" date="2009" name="J. Immunol.">
        <title>Defining the turkey MHC: sequence and genes of the B locus.</title>
        <authorList>
            <person name="Chaves L.D."/>
            <person name="Krueth S.B."/>
            <person name="Reed K.M."/>
        </authorList>
    </citation>
    <scope>NUCLEOTIDE SEQUENCE</scope>
</reference>
<dbReference type="AlphaFoldDB" id="B1N1B3"/>
<organism evidence="2">
    <name type="scientific">Meleagris gallopavo</name>
    <name type="common">Wild turkey</name>
    <dbReference type="NCBI Taxonomy" id="9103"/>
    <lineage>
        <taxon>Eukaryota</taxon>
        <taxon>Metazoa</taxon>
        <taxon>Chordata</taxon>
        <taxon>Craniata</taxon>
        <taxon>Vertebrata</taxon>
        <taxon>Euteleostomi</taxon>
        <taxon>Archelosauria</taxon>
        <taxon>Archosauria</taxon>
        <taxon>Dinosauria</taxon>
        <taxon>Saurischia</taxon>
        <taxon>Theropoda</taxon>
        <taxon>Coelurosauria</taxon>
        <taxon>Aves</taxon>
        <taxon>Neognathae</taxon>
        <taxon>Galloanserae</taxon>
        <taxon>Galliformes</taxon>
        <taxon>Phasianidae</taxon>
        <taxon>Meleagridinae</taxon>
        <taxon>Meleagris</taxon>
    </lineage>
</organism>
<feature type="region of interest" description="Disordered" evidence="1">
    <location>
        <begin position="1"/>
        <end position="76"/>
    </location>
</feature>
<name>B1N1B3_MELGA</name>
<dbReference type="SUPFAM" id="SSF47113">
    <property type="entry name" value="Histone-fold"/>
    <property type="match status" value="1"/>
</dbReference>
<evidence type="ECO:0008006" key="3">
    <source>
        <dbReference type="Google" id="ProtNLM"/>
    </source>
</evidence>
<sequence length="136" mass="15866">MVSAGGRKKRPQKGKRPQPKRGPQKRRRQKTASRRPPAKRVKFNGKTKPKPKRQQKKRSSSPFFDPSKMLRQDGRLLSREAKGLMMAFLRDVCRRVEREAERLRKESQRPMVGPAHVRAALHHIMPKDWKRADGGR</sequence>
<evidence type="ECO:0000256" key="1">
    <source>
        <dbReference type="SAM" id="MobiDB-lite"/>
    </source>
</evidence>
<feature type="compositionally biased region" description="Basic residues" evidence="1">
    <location>
        <begin position="1"/>
        <end position="59"/>
    </location>
</feature>
<protein>
    <recommendedName>
        <fullName evidence="3">Histone H2A/H2B/H3 domain-containing protein</fullName>
    </recommendedName>
</protein>
<accession>B1N1B3</accession>
<dbReference type="GO" id="GO:0046982">
    <property type="term" value="F:protein heterodimerization activity"/>
    <property type="evidence" value="ECO:0007669"/>
    <property type="project" value="InterPro"/>
</dbReference>
<dbReference type="EMBL" id="DQ993255">
    <property type="protein sequence ID" value="ACA64753.1"/>
    <property type="molecule type" value="Genomic_DNA"/>
</dbReference>
<dbReference type="InterPro" id="IPR009072">
    <property type="entry name" value="Histone-fold"/>
</dbReference>
<proteinExistence type="predicted"/>
<evidence type="ECO:0000313" key="2">
    <source>
        <dbReference type="EMBL" id="ACA64753.1"/>
    </source>
</evidence>
<dbReference type="Gene3D" id="1.10.20.10">
    <property type="entry name" value="Histone, subunit A"/>
    <property type="match status" value="1"/>
</dbReference>